<sequence>MNNLDAQLFEISNGLRIGEYTAPELGAILPASLMIHELEGLNPAGCSYMNNWGTNFLGKYPEEIQQMGMRYYDEFFVREEAMAALSGLQLYLNDSDADLNYNFFQRVKSYAQQKYKWCFTSCKLVELQAENKLVILSSPIDGIDTIIQRVTKTLDQNEYVNANYKKYAQLTKREKEIIRLLANGNSTNEISDYLFLSSHTVSTHRKNICRKLENKSFAELLKFAVHFNLT</sequence>
<comment type="caution">
    <text evidence="5">The sequence shown here is derived from an EMBL/GenBank/DDBJ whole genome shotgun (WGS) entry which is preliminary data.</text>
</comment>
<evidence type="ECO:0000256" key="1">
    <source>
        <dbReference type="ARBA" id="ARBA00023015"/>
    </source>
</evidence>
<dbReference type="GO" id="GO:0003677">
    <property type="term" value="F:DNA binding"/>
    <property type="evidence" value="ECO:0007669"/>
    <property type="project" value="UniProtKB-KW"/>
</dbReference>
<evidence type="ECO:0000256" key="2">
    <source>
        <dbReference type="ARBA" id="ARBA00023125"/>
    </source>
</evidence>
<dbReference type="InterPro" id="IPR036388">
    <property type="entry name" value="WH-like_DNA-bd_sf"/>
</dbReference>
<dbReference type="InterPro" id="IPR000792">
    <property type="entry name" value="Tscrpt_reg_LuxR_C"/>
</dbReference>
<protein>
    <recommendedName>
        <fullName evidence="4">HTH luxR-type domain-containing protein</fullName>
    </recommendedName>
</protein>
<dbReference type="InterPro" id="IPR016032">
    <property type="entry name" value="Sig_transdc_resp-reg_C-effctor"/>
</dbReference>
<name>A0A8H9FYM2_9SPHI</name>
<dbReference type="PANTHER" id="PTHR44688:SF16">
    <property type="entry name" value="DNA-BINDING TRANSCRIPTIONAL ACTIVATOR DEVR_DOSR"/>
    <property type="match status" value="1"/>
</dbReference>
<dbReference type="Pfam" id="PF00196">
    <property type="entry name" value="GerE"/>
    <property type="match status" value="1"/>
</dbReference>
<keyword evidence="3" id="KW-0804">Transcription</keyword>
<proteinExistence type="predicted"/>
<evidence type="ECO:0000313" key="5">
    <source>
        <dbReference type="EMBL" id="GGE15823.1"/>
    </source>
</evidence>
<keyword evidence="2" id="KW-0238">DNA-binding</keyword>
<evidence type="ECO:0000313" key="6">
    <source>
        <dbReference type="Proteomes" id="UP000614460"/>
    </source>
</evidence>
<dbReference type="CDD" id="cd06170">
    <property type="entry name" value="LuxR_C_like"/>
    <property type="match status" value="1"/>
</dbReference>
<accession>A0A8H9FYM2</accession>
<dbReference type="PANTHER" id="PTHR44688">
    <property type="entry name" value="DNA-BINDING TRANSCRIPTIONAL ACTIVATOR DEVR_DOSR"/>
    <property type="match status" value="1"/>
</dbReference>
<evidence type="ECO:0000256" key="3">
    <source>
        <dbReference type="ARBA" id="ARBA00023163"/>
    </source>
</evidence>
<dbReference type="PROSITE" id="PS50043">
    <property type="entry name" value="HTH_LUXR_2"/>
    <property type="match status" value="1"/>
</dbReference>
<dbReference type="PRINTS" id="PR00038">
    <property type="entry name" value="HTHLUXR"/>
</dbReference>
<dbReference type="AlphaFoldDB" id="A0A8H9FYM2"/>
<dbReference type="SMART" id="SM00421">
    <property type="entry name" value="HTH_LUXR"/>
    <property type="match status" value="1"/>
</dbReference>
<dbReference type="GO" id="GO:0006355">
    <property type="term" value="P:regulation of DNA-templated transcription"/>
    <property type="evidence" value="ECO:0007669"/>
    <property type="project" value="InterPro"/>
</dbReference>
<gene>
    <name evidence="5" type="ORF">GCM10011516_12000</name>
</gene>
<reference evidence="5" key="2">
    <citation type="submission" date="2020-09" db="EMBL/GenBank/DDBJ databases">
        <authorList>
            <person name="Sun Q."/>
            <person name="Zhou Y."/>
        </authorList>
    </citation>
    <scope>NUCLEOTIDE SEQUENCE</scope>
    <source>
        <strain evidence="5">CGMCC 1.15966</strain>
    </source>
</reference>
<dbReference type="RefSeq" id="WP_182498918.1">
    <property type="nucleotide sequence ID" value="NZ_BMKM01000002.1"/>
</dbReference>
<dbReference type="Proteomes" id="UP000614460">
    <property type="component" value="Unassembled WGS sequence"/>
</dbReference>
<keyword evidence="6" id="KW-1185">Reference proteome</keyword>
<evidence type="ECO:0000259" key="4">
    <source>
        <dbReference type="PROSITE" id="PS50043"/>
    </source>
</evidence>
<keyword evidence="1" id="KW-0805">Transcription regulation</keyword>
<dbReference type="Gene3D" id="1.10.10.10">
    <property type="entry name" value="Winged helix-like DNA-binding domain superfamily/Winged helix DNA-binding domain"/>
    <property type="match status" value="1"/>
</dbReference>
<reference evidence="5" key="1">
    <citation type="journal article" date="2014" name="Int. J. Syst. Evol. Microbiol.">
        <title>Complete genome sequence of Corynebacterium casei LMG S-19264T (=DSM 44701T), isolated from a smear-ripened cheese.</title>
        <authorList>
            <consortium name="US DOE Joint Genome Institute (JGI-PGF)"/>
            <person name="Walter F."/>
            <person name="Albersmeier A."/>
            <person name="Kalinowski J."/>
            <person name="Ruckert C."/>
        </authorList>
    </citation>
    <scope>NUCLEOTIDE SEQUENCE</scope>
    <source>
        <strain evidence="5">CGMCC 1.15966</strain>
    </source>
</reference>
<organism evidence="5 6">
    <name type="scientific">Sphingobacterium cellulitidis</name>
    <dbReference type="NCBI Taxonomy" id="1768011"/>
    <lineage>
        <taxon>Bacteria</taxon>
        <taxon>Pseudomonadati</taxon>
        <taxon>Bacteroidota</taxon>
        <taxon>Sphingobacteriia</taxon>
        <taxon>Sphingobacteriales</taxon>
        <taxon>Sphingobacteriaceae</taxon>
        <taxon>Sphingobacterium</taxon>
    </lineage>
</organism>
<feature type="domain" description="HTH luxR-type" evidence="4">
    <location>
        <begin position="163"/>
        <end position="228"/>
    </location>
</feature>
<dbReference type="PROSITE" id="PS00622">
    <property type="entry name" value="HTH_LUXR_1"/>
    <property type="match status" value="1"/>
</dbReference>
<dbReference type="EMBL" id="BMKM01000002">
    <property type="protein sequence ID" value="GGE15823.1"/>
    <property type="molecule type" value="Genomic_DNA"/>
</dbReference>
<dbReference type="SUPFAM" id="SSF46894">
    <property type="entry name" value="C-terminal effector domain of the bipartite response regulators"/>
    <property type="match status" value="1"/>
</dbReference>